<dbReference type="RefSeq" id="WP_004012319.1">
    <property type="nucleotide sequence ID" value="NZ_CAMPUA010000004.1"/>
</dbReference>
<dbReference type="Proteomes" id="UP000575397">
    <property type="component" value="Unassembled WGS sequence"/>
</dbReference>
<dbReference type="Proteomes" id="UP000578252">
    <property type="component" value="Unassembled WGS sequence"/>
</dbReference>
<keyword evidence="2 6" id="KW-0489">Methyltransferase</keyword>
<evidence type="ECO:0000256" key="2">
    <source>
        <dbReference type="ARBA" id="ARBA00022603"/>
    </source>
</evidence>
<evidence type="ECO:0000313" key="11">
    <source>
        <dbReference type="EMBL" id="NMW64571.1"/>
    </source>
</evidence>
<dbReference type="EC" id="2.1.1.207" evidence="6"/>
<evidence type="ECO:0000256" key="1">
    <source>
        <dbReference type="ARBA" id="ARBA00022490"/>
    </source>
</evidence>
<evidence type="ECO:0000256" key="5">
    <source>
        <dbReference type="ARBA" id="ARBA00022694"/>
    </source>
</evidence>
<feature type="binding site" evidence="6 7">
    <location>
        <position position="99"/>
    </location>
    <ligand>
        <name>S-adenosyl-L-methionine</name>
        <dbReference type="ChEBI" id="CHEBI:59789"/>
    </ligand>
</feature>
<evidence type="ECO:0000256" key="7">
    <source>
        <dbReference type="PIRSR" id="PIRSR029256-1"/>
    </source>
</evidence>
<dbReference type="InterPro" id="IPR029028">
    <property type="entry name" value="Alpha/beta_knot_MTases"/>
</dbReference>
<dbReference type="GO" id="GO:0008175">
    <property type="term" value="F:tRNA methyltransferase activity"/>
    <property type="evidence" value="ECO:0007669"/>
    <property type="project" value="UniProtKB-UniRule"/>
</dbReference>
<evidence type="ECO:0000256" key="8">
    <source>
        <dbReference type="SAM" id="Phobius"/>
    </source>
</evidence>
<dbReference type="GO" id="GO:0005737">
    <property type="term" value="C:cytoplasm"/>
    <property type="evidence" value="ECO:0007669"/>
    <property type="project" value="UniProtKB-SubCell"/>
</dbReference>
<reference evidence="16 17" key="3">
    <citation type="submission" date="2020-04" db="EMBL/GenBank/DDBJ databases">
        <title>Antimicrobial susceptibility and clonality of vaginal-derived multi-drug resistant Mobiluncus isolates in China.</title>
        <authorList>
            <person name="Zhang X."/>
        </authorList>
    </citation>
    <scope>NUCLEOTIDE SEQUENCE [LARGE SCALE GENOMIC DNA]</scope>
    <source>
        <strain evidence="13 16">12</strain>
        <strain evidence="11 17">13</strain>
        <strain evidence="12 18">7</strain>
    </source>
</reference>
<sequence>MLHVIFYQPRIAGNTGAAIRLAACTGATLHVVEPTVFDFEDTKLKRAGLDYHDLAHLQRHPDLDDCFAAIPGKIYAFTGHTEVMLPSVHFQDGDALMFGPEDTGLPVPVMDDPRVTSRVRIPMLEGRRSLNLAISAAVGLYFAWGQLGYVGGV</sequence>
<protein>
    <recommendedName>
        <fullName evidence="6">Putative tRNA (cytidine(34)-2'-O)-methyltransferase</fullName>
        <ecNumber evidence="6">2.1.1.207</ecNumber>
    </recommendedName>
    <alternativeName>
        <fullName evidence="6">tRNA (cytidine/uridine-2'-O-)-methyltransferase</fullName>
    </alternativeName>
</protein>
<gene>
    <name evidence="14" type="primary">trmL</name>
    <name evidence="10" type="ORF">FYZ43_08415</name>
    <name evidence="12" type="ORF">HHJ74_01065</name>
    <name evidence="13" type="ORF">HHJ77_02280</name>
    <name evidence="11" type="ORF">HHJ78_03265</name>
    <name evidence="14" type="ORF">NCTC11819_01936</name>
</gene>
<dbReference type="EMBL" id="UGGQ01000006">
    <property type="protein sequence ID" value="STO17349.1"/>
    <property type="molecule type" value="Genomic_DNA"/>
</dbReference>
<dbReference type="EMBL" id="VSZY01000015">
    <property type="protein sequence ID" value="MCU9969408.1"/>
    <property type="molecule type" value="Genomic_DNA"/>
</dbReference>
<dbReference type="PIRSF" id="PIRSF029256">
    <property type="entry name" value="SpoU_TrmH_prd"/>
    <property type="match status" value="1"/>
</dbReference>
<accession>A0A2J9KR71</accession>
<dbReference type="Gene3D" id="3.40.1280.10">
    <property type="match status" value="1"/>
</dbReference>
<comment type="catalytic activity">
    <reaction evidence="6">
        <text>cytidine(34) in tRNA + S-adenosyl-L-methionine = 2'-O-methylcytidine(34) in tRNA + S-adenosyl-L-homocysteine + H(+)</text>
        <dbReference type="Rhea" id="RHEA:43084"/>
        <dbReference type="Rhea" id="RHEA-COMP:10331"/>
        <dbReference type="Rhea" id="RHEA-COMP:10332"/>
        <dbReference type="ChEBI" id="CHEBI:15378"/>
        <dbReference type="ChEBI" id="CHEBI:57856"/>
        <dbReference type="ChEBI" id="CHEBI:59789"/>
        <dbReference type="ChEBI" id="CHEBI:74495"/>
        <dbReference type="ChEBI" id="CHEBI:82748"/>
        <dbReference type="EC" id="2.1.1.207"/>
    </reaction>
</comment>
<evidence type="ECO:0000256" key="4">
    <source>
        <dbReference type="ARBA" id="ARBA00022691"/>
    </source>
</evidence>
<evidence type="ECO:0000256" key="6">
    <source>
        <dbReference type="HAMAP-Rule" id="MF_01885"/>
    </source>
</evidence>
<evidence type="ECO:0000259" key="9">
    <source>
        <dbReference type="Pfam" id="PF00588"/>
    </source>
</evidence>
<dbReference type="EMBL" id="JABCUR010000002">
    <property type="protein sequence ID" value="NMW64571.1"/>
    <property type="molecule type" value="Genomic_DNA"/>
</dbReference>
<dbReference type="GO" id="GO:0008757">
    <property type="term" value="F:S-adenosylmethionine-dependent methyltransferase activity"/>
    <property type="evidence" value="ECO:0007669"/>
    <property type="project" value="UniProtKB-UniRule"/>
</dbReference>
<reference evidence="10 19" key="2">
    <citation type="submission" date="2019-08" db="EMBL/GenBank/DDBJ databases">
        <title>Comparison of rpoB and gyrB Sequences from Mobiluncus Species and Development of a Multiplex PCR Method for Clinical Detection of Mobiluncus curtisii and Mobiluncus mulieris.</title>
        <authorList>
            <person name="Yang L."/>
            <person name="Shen Y."/>
            <person name="Xu G."/>
            <person name="Shu L.-B."/>
            <person name="Hu J."/>
            <person name="Zhang R."/>
            <person name="Wang Y."/>
            <person name="Zhou H.-W."/>
            <person name="Zhang X."/>
        </authorList>
    </citation>
    <scope>NUCLEOTIDE SEQUENCE [LARGE SCALE GENOMIC DNA]</scope>
    <source>
        <strain evidence="10 19">M26</strain>
    </source>
</reference>
<dbReference type="Proteomes" id="UP001209486">
    <property type="component" value="Unassembled WGS sequence"/>
</dbReference>
<dbReference type="HAMAP" id="MF_01885">
    <property type="entry name" value="tRNA_methyltr_TrmL"/>
    <property type="match status" value="1"/>
</dbReference>
<dbReference type="InterPro" id="IPR029026">
    <property type="entry name" value="tRNA_m1G_MTases_N"/>
</dbReference>
<keyword evidence="5 6" id="KW-0819">tRNA processing</keyword>
<feature type="binding site" evidence="6 7">
    <location>
        <position position="121"/>
    </location>
    <ligand>
        <name>S-adenosyl-L-methionine</name>
        <dbReference type="ChEBI" id="CHEBI:59789"/>
    </ligand>
</feature>
<evidence type="ECO:0000313" key="12">
    <source>
        <dbReference type="EMBL" id="NMW92308.1"/>
    </source>
</evidence>
<dbReference type="GO" id="GO:0003723">
    <property type="term" value="F:RNA binding"/>
    <property type="evidence" value="ECO:0007669"/>
    <property type="project" value="InterPro"/>
</dbReference>
<keyword evidence="8" id="KW-0472">Membrane</keyword>
<comment type="caution">
    <text evidence="6">Lacks conserved residue(s) required for the propagation of feature annotation.</text>
</comment>
<evidence type="ECO:0000313" key="16">
    <source>
        <dbReference type="Proteomes" id="UP000575397"/>
    </source>
</evidence>
<evidence type="ECO:0000313" key="13">
    <source>
        <dbReference type="EMBL" id="NMX02789.1"/>
    </source>
</evidence>
<evidence type="ECO:0000313" key="14">
    <source>
        <dbReference type="EMBL" id="STO17349.1"/>
    </source>
</evidence>
<comment type="caution">
    <text evidence="14">The sequence shown here is derived from an EMBL/GenBank/DDBJ whole genome shotgun (WGS) entry which is preliminary data.</text>
</comment>
<feature type="binding site" evidence="6 7">
    <location>
        <position position="129"/>
    </location>
    <ligand>
        <name>S-adenosyl-L-methionine</name>
        <dbReference type="ChEBI" id="CHEBI:59789"/>
    </ligand>
</feature>
<dbReference type="InterPro" id="IPR001537">
    <property type="entry name" value="SpoU_MeTrfase"/>
</dbReference>
<dbReference type="SUPFAM" id="SSF75217">
    <property type="entry name" value="alpha/beta knot"/>
    <property type="match status" value="1"/>
</dbReference>
<keyword evidence="8" id="KW-0812">Transmembrane</keyword>
<dbReference type="Proteomes" id="UP000582487">
    <property type="component" value="Unassembled WGS sequence"/>
</dbReference>
<reference evidence="14 15" key="1">
    <citation type="submission" date="2018-06" db="EMBL/GenBank/DDBJ databases">
        <authorList>
            <consortium name="Pathogen Informatics"/>
            <person name="Doyle S."/>
        </authorList>
    </citation>
    <scope>NUCLEOTIDE SEQUENCE [LARGE SCALE GENOMIC DNA]</scope>
    <source>
        <strain evidence="14 15">NCTC11819</strain>
    </source>
</reference>
<evidence type="ECO:0000256" key="3">
    <source>
        <dbReference type="ARBA" id="ARBA00022679"/>
    </source>
</evidence>
<name>A0A2J9KR71_9ACTO</name>
<keyword evidence="4 6" id="KW-0949">S-adenosyl-L-methionine</keyword>
<dbReference type="InterPro" id="IPR016914">
    <property type="entry name" value="TrmL"/>
</dbReference>
<dbReference type="GO" id="GO:0002130">
    <property type="term" value="P:wobble position ribose methylation"/>
    <property type="evidence" value="ECO:0007669"/>
    <property type="project" value="TreeGrafter"/>
</dbReference>
<dbReference type="GeneID" id="61168015"/>
<comment type="similarity">
    <text evidence="6">Belongs to the class IV-like SAM-binding methyltransferase superfamily. RNA methyltransferase TrmH family. TrmL subfamily.</text>
</comment>
<evidence type="ECO:0000313" key="10">
    <source>
        <dbReference type="EMBL" id="MCU9969408.1"/>
    </source>
</evidence>
<evidence type="ECO:0000313" key="18">
    <source>
        <dbReference type="Proteomes" id="UP000582487"/>
    </source>
</evidence>
<keyword evidence="1 6" id="KW-0963">Cytoplasm</keyword>
<evidence type="ECO:0000313" key="17">
    <source>
        <dbReference type="Proteomes" id="UP000578252"/>
    </source>
</evidence>
<evidence type="ECO:0000313" key="15">
    <source>
        <dbReference type="Proteomes" id="UP000255284"/>
    </source>
</evidence>
<organism evidence="14 15">
    <name type="scientific">Mobiluncus mulieris</name>
    <dbReference type="NCBI Taxonomy" id="2052"/>
    <lineage>
        <taxon>Bacteria</taxon>
        <taxon>Bacillati</taxon>
        <taxon>Actinomycetota</taxon>
        <taxon>Actinomycetes</taxon>
        <taxon>Actinomycetales</taxon>
        <taxon>Actinomycetaceae</taxon>
        <taxon>Mobiluncus</taxon>
    </lineage>
</organism>
<dbReference type="OrthoDB" id="9789043at2"/>
<dbReference type="Proteomes" id="UP000255284">
    <property type="component" value="Unassembled WGS sequence"/>
</dbReference>
<comment type="function">
    <text evidence="6">Could methylate the ribose at the nucleotide 34 wobble position in tRNA.</text>
</comment>
<dbReference type="EMBL" id="JABCUV010000001">
    <property type="protein sequence ID" value="NMW92308.1"/>
    <property type="molecule type" value="Genomic_DNA"/>
</dbReference>
<keyword evidence="3 6" id="KW-0808">Transferase</keyword>
<dbReference type="EMBL" id="JABCUS010000004">
    <property type="protein sequence ID" value="NMX02789.1"/>
    <property type="molecule type" value="Genomic_DNA"/>
</dbReference>
<feature type="transmembrane region" description="Helical" evidence="8">
    <location>
        <begin position="130"/>
        <end position="150"/>
    </location>
</feature>
<comment type="catalytic activity">
    <reaction evidence="6">
        <text>5-carboxymethylaminomethyluridine(34) in tRNA(Leu) + S-adenosyl-L-methionine = 5-carboxymethylaminomethyl-2'-O-methyluridine(34) in tRNA(Leu) + S-adenosyl-L-homocysteine + H(+)</text>
        <dbReference type="Rhea" id="RHEA:43088"/>
        <dbReference type="Rhea" id="RHEA-COMP:10333"/>
        <dbReference type="Rhea" id="RHEA-COMP:10334"/>
        <dbReference type="ChEBI" id="CHEBI:15378"/>
        <dbReference type="ChEBI" id="CHEBI:57856"/>
        <dbReference type="ChEBI" id="CHEBI:59789"/>
        <dbReference type="ChEBI" id="CHEBI:74508"/>
        <dbReference type="ChEBI" id="CHEBI:74511"/>
        <dbReference type="EC" id="2.1.1.207"/>
    </reaction>
</comment>
<keyword evidence="8" id="KW-1133">Transmembrane helix</keyword>
<dbReference type="PANTHER" id="PTHR42971:SF1">
    <property type="entry name" value="TRNA (CYTIDINE(34)-2'-O)-METHYLTRANSFERASE"/>
    <property type="match status" value="1"/>
</dbReference>
<feature type="domain" description="tRNA/rRNA methyltransferase SpoU type" evidence="9">
    <location>
        <begin position="2"/>
        <end position="141"/>
    </location>
</feature>
<evidence type="ECO:0000313" key="19">
    <source>
        <dbReference type="Proteomes" id="UP001209486"/>
    </source>
</evidence>
<dbReference type="PANTHER" id="PTHR42971">
    <property type="entry name" value="TRNA (CYTIDINE(34)-2'-O)-METHYLTRANSFERASE"/>
    <property type="match status" value="1"/>
</dbReference>
<proteinExistence type="inferred from homology"/>
<comment type="subcellular location">
    <subcellularLocation>
        <location evidence="6">Cytoplasm</location>
    </subcellularLocation>
</comment>
<dbReference type="AlphaFoldDB" id="A0A2J9KR71"/>
<dbReference type="CDD" id="cd18094">
    <property type="entry name" value="SpoU-like_TrmL"/>
    <property type="match status" value="1"/>
</dbReference>
<dbReference type="Pfam" id="PF00588">
    <property type="entry name" value="SpoU_methylase"/>
    <property type="match status" value="1"/>
</dbReference>